<organism evidence="1 2">
    <name type="scientific">Pseudomonas fluorescens</name>
    <dbReference type="NCBI Taxonomy" id="294"/>
    <lineage>
        <taxon>Bacteria</taxon>
        <taxon>Pseudomonadati</taxon>
        <taxon>Pseudomonadota</taxon>
        <taxon>Gammaproteobacteria</taxon>
        <taxon>Pseudomonadales</taxon>
        <taxon>Pseudomonadaceae</taxon>
        <taxon>Pseudomonas</taxon>
    </lineage>
</organism>
<dbReference type="EMBL" id="CABVHQ010000016">
    <property type="protein sequence ID" value="VVN93889.1"/>
    <property type="molecule type" value="Genomic_DNA"/>
</dbReference>
<accession>A0A5E7BQ52</accession>
<gene>
    <name evidence="1" type="ORF">PS691_02086</name>
</gene>
<name>A0A5E7BQ52_PSEFL</name>
<reference evidence="1 2" key="1">
    <citation type="submission" date="2019-09" db="EMBL/GenBank/DDBJ databases">
        <authorList>
            <person name="Chandra G."/>
            <person name="Truman W A."/>
        </authorList>
    </citation>
    <scope>NUCLEOTIDE SEQUENCE [LARGE SCALE GENOMIC DNA]</scope>
    <source>
        <strain evidence="1">PS691</strain>
    </source>
</reference>
<proteinExistence type="predicted"/>
<dbReference type="Proteomes" id="UP000337909">
    <property type="component" value="Unassembled WGS sequence"/>
</dbReference>
<evidence type="ECO:0000313" key="2">
    <source>
        <dbReference type="Proteomes" id="UP000337909"/>
    </source>
</evidence>
<evidence type="ECO:0000313" key="1">
    <source>
        <dbReference type="EMBL" id="VVN93889.1"/>
    </source>
</evidence>
<dbReference type="AlphaFoldDB" id="A0A5E7BQ52"/>
<sequence length="108" mass="11767">MDSKAARLLRKHALSLTSIASSLLQRQRNTCGSGPARDGGIRTYADFPADNDFFNQNGLVGKYLPSRVITAREPPSGSSTFLMSSLKLMALMMPSPNCSWTRAFSVEP</sequence>
<protein>
    <submittedName>
        <fullName evidence="1">Uncharacterized protein</fullName>
    </submittedName>
</protein>